<protein>
    <submittedName>
        <fullName evidence="2">Uncharacterized protein</fullName>
    </submittedName>
</protein>
<keyword evidence="1" id="KW-0732">Signal</keyword>
<dbReference type="GeneID" id="37168866"/>
<dbReference type="EMBL" id="KZ825065">
    <property type="protein sequence ID" value="RAH56572.1"/>
    <property type="molecule type" value="Genomic_DNA"/>
</dbReference>
<dbReference type="Proteomes" id="UP000249526">
    <property type="component" value="Unassembled WGS sequence"/>
</dbReference>
<dbReference type="RefSeq" id="XP_025514494.1">
    <property type="nucleotide sequence ID" value="XM_025665464.1"/>
</dbReference>
<evidence type="ECO:0000313" key="2">
    <source>
        <dbReference type="EMBL" id="RAH56572.1"/>
    </source>
</evidence>
<keyword evidence="3" id="KW-1185">Reference proteome</keyword>
<reference evidence="2 3" key="1">
    <citation type="submission" date="2018-02" db="EMBL/GenBank/DDBJ databases">
        <title>The genomes of Aspergillus section Nigri reveals drivers in fungal speciation.</title>
        <authorList>
            <consortium name="DOE Joint Genome Institute"/>
            <person name="Vesth T.C."/>
            <person name="Nybo J."/>
            <person name="Theobald S."/>
            <person name="Brandl J."/>
            <person name="Frisvad J.C."/>
            <person name="Nielsen K.F."/>
            <person name="Lyhne E.K."/>
            <person name="Kogle M.E."/>
            <person name="Kuo A."/>
            <person name="Riley R."/>
            <person name="Clum A."/>
            <person name="Nolan M."/>
            <person name="Lipzen A."/>
            <person name="Salamov A."/>
            <person name="Henrissat B."/>
            <person name="Wiebenga A."/>
            <person name="De vries R.P."/>
            <person name="Grigoriev I.V."/>
            <person name="Mortensen U.H."/>
            <person name="Andersen M.R."/>
            <person name="Baker S.E."/>
        </authorList>
    </citation>
    <scope>NUCLEOTIDE SEQUENCE [LARGE SCALE GENOMIC DNA]</scope>
    <source>
        <strain evidence="2 3">CBS 112811</strain>
    </source>
</reference>
<dbReference type="AlphaFoldDB" id="A0A8G1VLL7"/>
<organism evidence="2 3">
    <name type="scientific">Aspergillus piperis CBS 112811</name>
    <dbReference type="NCBI Taxonomy" id="1448313"/>
    <lineage>
        <taxon>Eukaryota</taxon>
        <taxon>Fungi</taxon>
        <taxon>Dikarya</taxon>
        <taxon>Ascomycota</taxon>
        <taxon>Pezizomycotina</taxon>
        <taxon>Eurotiomycetes</taxon>
        <taxon>Eurotiomycetidae</taxon>
        <taxon>Eurotiales</taxon>
        <taxon>Aspergillaceae</taxon>
        <taxon>Aspergillus</taxon>
        <taxon>Aspergillus subgen. Circumdati</taxon>
    </lineage>
</organism>
<evidence type="ECO:0000313" key="3">
    <source>
        <dbReference type="Proteomes" id="UP000249526"/>
    </source>
</evidence>
<evidence type="ECO:0000256" key="1">
    <source>
        <dbReference type="SAM" id="SignalP"/>
    </source>
</evidence>
<feature type="chain" id="PRO_5034549642" evidence="1">
    <location>
        <begin position="32"/>
        <end position="195"/>
    </location>
</feature>
<sequence>MWIPCQVTAARRLCAFPRFLSLSLSLLFVSSHPLTHPHYPEHSLISRISFASSSQARLLKTRASFPGLSLFYFYFFPPTFSPSHPLFRSLFSLILVPRDCGSTYRNTFNTRNLSYYYRYPLYYSLPPPPHACFSLYYFSSPPQLGPPTTNQHSESIVFPFPFPVLLPLLVAPLRIPSRLAELSSAIFSHLFSPRS</sequence>
<proteinExistence type="predicted"/>
<accession>A0A8G1VLL7</accession>
<feature type="signal peptide" evidence="1">
    <location>
        <begin position="1"/>
        <end position="31"/>
    </location>
</feature>
<gene>
    <name evidence="2" type="ORF">BO85DRAFT_53836</name>
</gene>
<name>A0A8G1VLL7_9EURO</name>